<dbReference type="Proteomes" id="UP000251281">
    <property type="component" value="Unassembled WGS sequence"/>
</dbReference>
<accession>A0A329U5R3</accession>
<protein>
    <recommendedName>
        <fullName evidence="2">Histidine kinase/HSP90-like ATPase domain-containing protein</fullName>
    </recommendedName>
</protein>
<reference evidence="3 4" key="1">
    <citation type="submission" date="2018-02" db="EMBL/GenBank/DDBJ databases">
        <title>Complete genome sequencing of Faecalibacterium prausnitzii strains isolated from the human gut.</title>
        <authorList>
            <person name="Fitzgerald B.C."/>
            <person name="Shkoporov A.N."/>
            <person name="Ross P.R."/>
            <person name="Hill C."/>
        </authorList>
    </citation>
    <scope>NUCLEOTIDE SEQUENCE [LARGE SCALE GENOMIC DNA]</scope>
    <source>
        <strain evidence="3 4">APC923/51-1</strain>
    </source>
</reference>
<dbReference type="Gene3D" id="3.30.565.10">
    <property type="entry name" value="Histidine kinase-like ATPase, C-terminal domain"/>
    <property type="match status" value="2"/>
</dbReference>
<organism evidence="3 4">
    <name type="scientific">Faecalibacterium prausnitzii</name>
    <dbReference type="NCBI Taxonomy" id="853"/>
    <lineage>
        <taxon>Bacteria</taxon>
        <taxon>Bacillati</taxon>
        <taxon>Bacillota</taxon>
        <taxon>Clostridia</taxon>
        <taxon>Eubacteriales</taxon>
        <taxon>Oscillospiraceae</taxon>
        <taxon>Faecalibacterium</taxon>
    </lineage>
</organism>
<feature type="coiled-coil region" evidence="1">
    <location>
        <begin position="443"/>
        <end position="470"/>
    </location>
</feature>
<comment type="caution">
    <text evidence="3">The sequence shown here is derived from an EMBL/GenBank/DDBJ whole genome shotgun (WGS) entry which is preliminary data.</text>
</comment>
<evidence type="ECO:0000256" key="1">
    <source>
        <dbReference type="SAM" id="Coils"/>
    </source>
</evidence>
<sequence>MEHLQYVIEDSTIAYLLGVNNFTNDESAILELVKNSYDAGALHVNISFSGDQLVIADDGQGMDENNIRTAWMHVGKSDKSYEIFDANNRKRVLAGSKGVGRFALARLGNHVMIQTKKDSNAGIIWETDWNSSSMRQDSTKLSVGTTIKISGLREKWGKKKIENLVNFLSKTYNDRAMNISVTHPDFSGDIPFYLPQPVLGVNCLSCISINYNSHEKTLNTVIDSDEFLDSAQDYCPNINLQRKESEVDIVTELTGLPNYDLTEEQLEDIASQLGDFSGTFFFCMKPSSIECEKFLYKHHGLPAPMPGGVILYRNAFSISAYDGKKDWLGFGKRSRKSPAAASHPTGAWRVRENQISGKIEIDKRRNAMLQDLSNRQGLDENIYYQLFVDIILLGFKEFERYRQDIVRHINVKNESVSIPAKTPVSDKVVQNPKLVPTLTVQESMQLVDEIKNYRQESQDARQERTNVEERYKYDIRILNVLATTGLKASSIAHEMRNDRNSISANTDYIIAALQEYGMWDELLSPEKTRKAYKNVPVLLEKGREKCAKIVSFMDTMLSEIEKRQFQPGMQSIIVLLNRIKESWERDYAWISICIRVASDIEYYLSEDVLHVIFDNLILNSIQQNEKSNHLNIIIQGSLEDGLLKFSYSDNGVGLARKYQNNPMKILEVHETTRKNGHGLGMWIVNNTVNMSGGQILDIRGTKGFFAEFSIGGSL</sequence>
<keyword evidence="1" id="KW-0175">Coiled coil</keyword>
<proteinExistence type="predicted"/>
<dbReference type="SUPFAM" id="SSF55874">
    <property type="entry name" value="ATPase domain of HSP90 chaperone/DNA topoisomerase II/histidine kinase"/>
    <property type="match status" value="2"/>
</dbReference>
<evidence type="ECO:0000313" key="4">
    <source>
        <dbReference type="Proteomes" id="UP000251281"/>
    </source>
</evidence>
<feature type="domain" description="Histidine kinase/HSP90-like ATPase" evidence="2">
    <location>
        <begin position="606"/>
        <end position="695"/>
    </location>
</feature>
<dbReference type="Pfam" id="PF13589">
    <property type="entry name" value="HATPase_c_3"/>
    <property type="match status" value="1"/>
</dbReference>
<dbReference type="InterPro" id="IPR036890">
    <property type="entry name" value="HATPase_C_sf"/>
</dbReference>
<name>A0A329U5R3_9FIRM</name>
<dbReference type="EMBL" id="PRLD01000012">
    <property type="protein sequence ID" value="RAW56278.1"/>
    <property type="molecule type" value="Genomic_DNA"/>
</dbReference>
<evidence type="ECO:0000313" key="3">
    <source>
        <dbReference type="EMBL" id="RAW56278.1"/>
    </source>
</evidence>
<dbReference type="Pfam" id="PF02518">
    <property type="entry name" value="HATPase_c"/>
    <property type="match status" value="1"/>
</dbReference>
<dbReference type="InterPro" id="IPR003594">
    <property type="entry name" value="HATPase_dom"/>
</dbReference>
<evidence type="ECO:0000259" key="2">
    <source>
        <dbReference type="Pfam" id="PF02518"/>
    </source>
</evidence>
<dbReference type="RefSeq" id="WP_112091543.1">
    <property type="nucleotide sequence ID" value="NZ_PRLD01000012.1"/>
</dbReference>
<gene>
    <name evidence="3" type="ORF">C4N24_11600</name>
</gene>
<dbReference type="AlphaFoldDB" id="A0A329U5R3"/>